<protein>
    <submittedName>
        <fullName evidence="1">Uncharacterized protein</fullName>
    </submittedName>
</protein>
<dbReference type="AlphaFoldDB" id="B9S2C5"/>
<organism evidence="1 2">
    <name type="scientific">Ricinus communis</name>
    <name type="common">Castor bean</name>
    <dbReference type="NCBI Taxonomy" id="3988"/>
    <lineage>
        <taxon>Eukaryota</taxon>
        <taxon>Viridiplantae</taxon>
        <taxon>Streptophyta</taxon>
        <taxon>Embryophyta</taxon>
        <taxon>Tracheophyta</taxon>
        <taxon>Spermatophyta</taxon>
        <taxon>Magnoliopsida</taxon>
        <taxon>eudicotyledons</taxon>
        <taxon>Gunneridae</taxon>
        <taxon>Pentapetalae</taxon>
        <taxon>rosids</taxon>
        <taxon>fabids</taxon>
        <taxon>Malpighiales</taxon>
        <taxon>Euphorbiaceae</taxon>
        <taxon>Acalyphoideae</taxon>
        <taxon>Acalypheae</taxon>
        <taxon>Ricinus</taxon>
    </lineage>
</organism>
<name>B9S2C5_RICCO</name>
<reference evidence="2" key="1">
    <citation type="journal article" date="2010" name="Nat. Biotechnol.">
        <title>Draft genome sequence of the oilseed species Ricinus communis.</title>
        <authorList>
            <person name="Chan A.P."/>
            <person name="Crabtree J."/>
            <person name="Zhao Q."/>
            <person name="Lorenzi H."/>
            <person name="Orvis J."/>
            <person name="Puiu D."/>
            <person name="Melake-Berhan A."/>
            <person name="Jones K.M."/>
            <person name="Redman J."/>
            <person name="Chen G."/>
            <person name="Cahoon E.B."/>
            <person name="Gedil M."/>
            <person name="Stanke M."/>
            <person name="Haas B.J."/>
            <person name="Wortman J.R."/>
            <person name="Fraser-Liggett C.M."/>
            <person name="Ravel J."/>
            <person name="Rabinowicz P.D."/>
        </authorList>
    </citation>
    <scope>NUCLEOTIDE SEQUENCE [LARGE SCALE GENOMIC DNA]</scope>
    <source>
        <strain evidence="2">cv. Hale</strain>
    </source>
</reference>
<evidence type="ECO:0000313" key="2">
    <source>
        <dbReference type="Proteomes" id="UP000008311"/>
    </source>
</evidence>
<accession>B9S2C5</accession>
<dbReference type="Proteomes" id="UP000008311">
    <property type="component" value="Unassembled WGS sequence"/>
</dbReference>
<keyword evidence="2" id="KW-1185">Reference proteome</keyword>
<proteinExistence type="predicted"/>
<dbReference type="InParanoid" id="B9S2C5"/>
<sequence>MAEAGTSNERFISMGKRHGDLEPLDVGKLEWLDLGDFSIVVAAVSGDGKEISDAMGLSLKY</sequence>
<dbReference type="EMBL" id="EQ973849">
    <property type="protein sequence ID" value="EEF42199.1"/>
    <property type="molecule type" value="Genomic_DNA"/>
</dbReference>
<gene>
    <name evidence="1" type="ORF">RCOM_0698380</name>
</gene>
<evidence type="ECO:0000313" key="1">
    <source>
        <dbReference type="EMBL" id="EEF42199.1"/>
    </source>
</evidence>